<name>A0A3B0ZPB1_9ZZZZ</name>
<dbReference type="InterPro" id="IPR020103">
    <property type="entry name" value="PsdUridine_synth_cat_dom_sf"/>
</dbReference>
<dbReference type="EC" id="4.2.1.70" evidence="2"/>
<dbReference type="InterPro" id="IPR036986">
    <property type="entry name" value="S4_RNA-bd_sf"/>
</dbReference>
<dbReference type="GO" id="GO:0003723">
    <property type="term" value="F:RNA binding"/>
    <property type="evidence" value="ECO:0007669"/>
    <property type="project" value="InterPro"/>
</dbReference>
<reference evidence="2" key="1">
    <citation type="submission" date="2018-06" db="EMBL/GenBank/DDBJ databases">
        <authorList>
            <person name="Zhirakovskaya E."/>
        </authorList>
    </citation>
    <scope>NUCLEOTIDE SEQUENCE</scope>
</reference>
<feature type="domain" description="RNA-binding S4" evidence="1">
    <location>
        <begin position="5"/>
        <end position="67"/>
    </location>
</feature>
<keyword evidence="2" id="KW-0456">Lyase</keyword>
<dbReference type="SUPFAM" id="SSF55174">
    <property type="entry name" value="Alpha-L RNA-binding motif"/>
    <property type="match status" value="1"/>
</dbReference>
<dbReference type="GO" id="GO:0009982">
    <property type="term" value="F:pseudouridine synthase activity"/>
    <property type="evidence" value="ECO:0007669"/>
    <property type="project" value="InterPro"/>
</dbReference>
<dbReference type="EMBL" id="UOFQ01000128">
    <property type="protein sequence ID" value="VAW89262.1"/>
    <property type="molecule type" value="Genomic_DNA"/>
</dbReference>
<organism evidence="2">
    <name type="scientific">hydrothermal vent metagenome</name>
    <dbReference type="NCBI Taxonomy" id="652676"/>
    <lineage>
        <taxon>unclassified sequences</taxon>
        <taxon>metagenomes</taxon>
        <taxon>ecological metagenomes</taxon>
    </lineage>
</organism>
<dbReference type="PROSITE" id="PS50889">
    <property type="entry name" value="S4"/>
    <property type="match status" value="1"/>
</dbReference>
<dbReference type="Pfam" id="PF01479">
    <property type="entry name" value="S4"/>
    <property type="match status" value="1"/>
</dbReference>
<gene>
    <name evidence="2" type="ORF">MNBD_GAMMA17-1266</name>
</gene>
<dbReference type="Gene3D" id="3.30.2350.10">
    <property type="entry name" value="Pseudouridine synthase"/>
    <property type="match status" value="1"/>
</dbReference>
<proteinExistence type="predicted"/>
<accession>A0A3B0ZPB1</accession>
<dbReference type="Gene3D" id="3.10.290.10">
    <property type="entry name" value="RNA-binding S4 domain"/>
    <property type="match status" value="1"/>
</dbReference>
<dbReference type="CDD" id="cd00165">
    <property type="entry name" value="S4"/>
    <property type="match status" value="1"/>
</dbReference>
<dbReference type="PANTHER" id="PTHR47683">
    <property type="entry name" value="PSEUDOURIDINE SYNTHASE FAMILY PROTEIN-RELATED"/>
    <property type="match status" value="1"/>
</dbReference>
<dbReference type="SMART" id="SM00363">
    <property type="entry name" value="S4"/>
    <property type="match status" value="1"/>
</dbReference>
<dbReference type="AlphaFoldDB" id="A0A3B0ZPB1"/>
<dbReference type="PANTHER" id="PTHR47683:SF2">
    <property type="entry name" value="RNA-BINDING S4 DOMAIN-CONTAINING PROTEIN"/>
    <property type="match status" value="1"/>
</dbReference>
<dbReference type="CDD" id="cd02555">
    <property type="entry name" value="PSSA_1"/>
    <property type="match status" value="1"/>
</dbReference>
<sequence length="239" mass="26940">MKEPIRLSKRLIELIRCSRSEAERYIEGGWVLVDGEIIDQPQLKILNERVELHPEATLAPCPPVTILLHQATGFEIDAPTAALPLITPENHSSDDKSGIRILKRHFARLKATAPLEARATGLVVYSQDGRVVRRLVDDANKNEQEYLVKVSGEIAASGLAKLNRPMKMDGWKLPAAKVSWQNEVRLRFALKNVRPEQIEFMCHSVGLKVDTMLRLRIGRVSLSKLPPGQWRYLPNGTLF</sequence>
<dbReference type="SUPFAM" id="SSF55120">
    <property type="entry name" value="Pseudouridine synthase"/>
    <property type="match status" value="1"/>
</dbReference>
<protein>
    <submittedName>
        <fullName evidence="2">tRNA pseudouridine synthase A</fullName>
        <ecNumber evidence="2">4.2.1.70</ecNumber>
    </submittedName>
</protein>
<evidence type="ECO:0000259" key="1">
    <source>
        <dbReference type="SMART" id="SM00363"/>
    </source>
</evidence>
<dbReference type="GO" id="GO:0004730">
    <property type="term" value="F:pseudouridylate synthase activity"/>
    <property type="evidence" value="ECO:0007669"/>
    <property type="project" value="UniProtKB-EC"/>
</dbReference>
<dbReference type="InterPro" id="IPR050343">
    <property type="entry name" value="RsuA_PseudoU_synthase"/>
</dbReference>
<evidence type="ECO:0000313" key="2">
    <source>
        <dbReference type="EMBL" id="VAW89262.1"/>
    </source>
</evidence>
<dbReference type="InterPro" id="IPR002942">
    <property type="entry name" value="S4_RNA-bd"/>
</dbReference>